<organism evidence="7 8">
    <name type="scientific">Paramuricea clavata</name>
    <name type="common">Red gorgonian</name>
    <name type="synonym">Violescent sea-whip</name>
    <dbReference type="NCBI Taxonomy" id="317549"/>
    <lineage>
        <taxon>Eukaryota</taxon>
        <taxon>Metazoa</taxon>
        <taxon>Cnidaria</taxon>
        <taxon>Anthozoa</taxon>
        <taxon>Octocorallia</taxon>
        <taxon>Malacalcyonacea</taxon>
        <taxon>Plexauridae</taxon>
        <taxon>Paramuricea</taxon>
    </lineage>
</organism>
<dbReference type="AlphaFoldDB" id="A0A7D9HDT1"/>
<protein>
    <submittedName>
        <fullName evidence="7">Uncharacterized protein</fullName>
    </submittedName>
</protein>
<evidence type="ECO:0000313" key="7">
    <source>
        <dbReference type="EMBL" id="CAB3979492.1"/>
    </source>
</evidence>
<keyword evidence="8" id="KW-1185">Reference proteome</keyword>
<dbReference type="EMBL" id="CACRXK020000203">
    <property type="protein sequence ID" value="CAB3979492.1"/>
    <property type="molecule type" value="Genomic_DNA"/>
</dbReference>
<evidence type="ECO:0000256" key="2">
    <source>
        <dbReference type="ARBA" id="ARBA00022692"/>
    </source>
</evidence>
<comment type="subcellular location">
    <subcellularLocation>
        <location evidence="1">Membrane</location>
        <topology evidence="1">Single-pass membrane protein</topology>
    </subcellularLocation>
</comment>
<evidence type="ECO:0000256" key="6">
    <source>
        <dbReference type="ARBA" id="ARBA00023180"/>
    </source>
</evidence>
<dbReference type="PANTHER" id="PTHR24269:SF16">
    <property type="entry name" value="PROTEIN SLG1"/>
    <property type="match status" value="1"/>
</dbReference>
<dbReference type="Pfam" id="PF01822">
    <property type="entry name" value="WSC"/>
    <property type="match status" value="1"/>
</dbReference>
<dbReference type="SMART" id="SM00321">
    <property type="entry name" value="WSC"/>
    <property type="match status" value="1"/>
</dbReference>
<gene>
    <name evidence="7" type="ORF">PACLA_8A066403</name>
</gene>
<keyword evidence="2" id="KW-0812">Transmembrane</keyword>
<dbReference type="InterPro" id="IPR051836">
    <property type="entry name" value="Kremen_rcpt"/>
</dbReference>
<evidence type="ECO:0000256" key="4">
    <source>
        <dbReference type="ARBA" id="ARBA00022989"/>
    </source>
</evidence>
<dbReference type="PANTHER" id="PTHR24269">
    <property type="entry name" value="KREMEN PROTEIN"/>
    <property type="match status" value="1"/>
</dbReference>
<keyword evidence="3" id="KW-0732">Signal</keyword>
<keyword evidence="5" id="KW-0472">Membrane</keyword>
<keyword evidence="4" id="KW-1133">Transmembrane helix</keyword>
<dbReference type="GO" id="GO:0005886">
    <property type="term" value="C:plasma membrane"/>
    <property type="evidence" value="ECO:0007669"/>
    <property type="project" value="TreeGrafter"/>
</dbReference>
<accession>A0A7D9HDT1</accession>
<comment type="caution">
    <text evidence="7">The sequence shown here is derived from an EMBL/GenBank/DDBJ whole genome shotgun (WGS) entry which is preliminary data.</text>
</comment>
<dbReference type="InterPro" id="IPR002889">
    <property type="entry name" value="WSC_carb-bd"/>
</dbReference>
<evidence type="ECO:0000256" key="1">
    <source>
        <dbReference type="ARBA" id="ARBA00004167"/>
    </source>
</evidence>
<keyword evidence="6" id="KW-0325">Glycoprotein</keyword>
<dbReference type="PROSITE" id="PS51212">
    <property type="entry name" value="WSC"/>
    <property type="match status" value="1"/>
</dbReference>
<evidence type="ECO:0000256" key="3">
    <source>
        <dbReference type="ARBA" id="ARBA00022729"/>
    </source>
</evidence>
<dbReference type="OrthoDB" id="10043391at2759"/>
<name>A0A7D9HDT1_PARCT</name>
<dbReference type="Proteomes" id="UP001152795">
    <property type="component" value="Unassembled WGS sequence"/>
</dbReference>
<proteinExistence type="predicted"/>
<sequence length="117" mass="13172">MLDYIGCYRDDKEKGRDLPFRPQTRTHNRGDALSCVLNCAESGFIYAGLQNGNLCFCGNKYGRYGRVSDKHCDLKCLQPIGVQIQSTTDDIFNSCGGKWVNSVYSVRGIQYQEAKDD</sequence>
<evidence type="ECO:0000313" key="8">
    <source>
        <dbReference type="Proteomes" id="UP001152795"/>
    </source>
</evidence>
<evidence type="ECO:0000256" key="5">
    <source>
        <dbReference type="ARBA" id="ARBA00023136"/>
    </source>
</evidence>
<reference evidence="7" key="1">
    <citation type="submission" date="2020-04" db="EMBL/GenBank/DDBJ databases">
        <authorList>
            <person name="Alioto T."/>
            <person name="Alioto T."/>
            <person name="Gomez Garrido J."/>
        </authorList>
    </citation>
    <scope>NUCLEOTIDE SEQUENCE</scope>
    <source>
        <strain evidence="7">A484AB</strain>
    </source>
</reference>